<dbReference type="Proteomes" id="UP000257109">
    <property type="component" value="Unassembled WGS sequence"/>
</dbReference>
<organism evidence="2 3">
    <name type="scientific">Mucuna pruriens</name>
    <name type="common">Velvet bean</name>
    <name type="synonym">Dolichos pruriens</name>
    <dbReference type="NCBI Taxonomy" id="157652"/>
    <lineage>
        <taxon>Eukaryota</taxon>
        <taxon>Viridiplantae</taxon>
        <taxon>Streptophyta</taxon>
        <taxon>Embryophyta</taxon>
        <taxon>Tracheophyta</taxon>
        <taxon>Spermatophyta</taxon>
        <taxon>Magnoliopsida</taxon>
        <taxon>eudicotyledons</taxon>
        <taxon>Gunneridae</taxon>
        <taxon>Pentapetalae</taxon>
        <taxon>rosids</taxon>
        <taxon>fabids</taxon>
        <taxon>Fabales</taxon>
        <taxon>Fabaceae</taxon>
        <taxon>Papilionoideae</taxon>
        <taxon>50 kb inversion clade</taxon>
        <taxon>NPAAA clade</taxon>
        <taxon>indigoferoid/millettioid clade</taxon>
        <taxon>Phaseoleae</taxon>
        <taxon>Mucuna</taxon>
    </lineage>
</organism>
<keyword evidence="1" id="KW-0175">Coiled coil</keyword>
<gene>
    <name evidence="2" type="ORF">CR513_54699</name>
</gene>
<evidence type="ECO:0000256" key="1">
    <source>
        <dbReference type="SAM" id="Coils"/>
    </source>
</evidence>
<name>A0A371EKF6_MUCPR</name>
<reference evidence="2" key="1">
    <citation type="submission" date="2018-05" db="EMBL/GenBank/DDBJ databases">
        <title>Draft genome of Mucuna pruriens seed.</title>
        <authorList>
            <person name="Nnadi N.E."/>
            <person name="Vos R."/>
            <person name="Hasami M.H."/>
            <person name="Devisetty U.K."/>
            <person name="Aguiy J.C."/>
        </authorList>
    </citation>
    <scope>NUCLEOTIDE SEQUENCE [LARGE SCALE GENOMIC DNA]</scope>
    <source>
        <strain evidence="2">JCA_2017</strain>
    </source>
</reference>
<sequence length="184" mass="21279">MGHEGLIPSVFCYRRSKKMGWSSISSRLGRLLMQPSREIVTIRVEIAYLERWEDELITELQGLSTLSCVDLTKKEVSRKRPQEVIKVHSPLSQVKTTLAEVVLDEATPPPIVDWKSVLKPRATNEEDDRFKLKEALRAKKQKLEAEWQQLEAERQKGEELLKQKMEELVEKDLEINKSPSRTLA</sequence>
<feature type="non-terminal residue" evidence="2">
    <location>
        <position position="1"/>
    </location>
</feature>
<keyword evidence="3" id="KW-1185">Reference proteome</keyword>
<evidence type="ECO:0000313" key="2">
    <source>
        <dbReference type="EMBL" id="RDX66521.1"/>
    </source>
</evidence>
<protein>
    <submittedName>
        <fullName evidence="2">Uncharacterized protein</fullName>
    </submittedName>
</protein>
<feature type="coiled-coil region" evidence="1">
    <location>
        <begin position="133"/>
        <end position="167"/>
    </location>
</feature>
<comment type="caution">
    <text evidence="2">The sequence shown here is derived from an EMBL/GenBank/DDBJ whole genome shotgun (WGS) entry which is preliminary data.</text>
</comment>
<proteinExistence type="predicted"/>
<evidence type="ECO:0000313" key="3">
    <source>
        <dbReference type="Proteomes" id="UP000257109"/>
    </source>
</evidence>
<accession>A0A371EKF6</accession>
<dbReference type="AlphaFoldDB" id="A0A371EKF6"/>
<dbReference type="EMBL" id="QJKJ01013405">
    <property type="protein sequence ID" value="RDX66521.1"/>
    <property type="molecule type" value="Genomic_DNA"/>
</dbReference>